<proteinExistence type="predicted"/>
<reference evidence="2 3" key="1">
    <citation type="journal article" date="2016" name="Antonie Van Leeuwenhoek">
        <title>Nocardia donostiensis sp. nov., isolated from human respiratory specimens.</title>
        <authorList>
            <person name="Ercibengoa M."/>
            <person name="Bell M."/>
            <person name="Marimon J.M."/>
            <person name="Humrighouse B."/>
            <person name="Klenk H.P."/>
            <person name="Potter G."/>
            <person name="Perez-Trallero E."/>
        </authorList>
    </citation>
    <scope>NUCLEOTIDE SEQUENCE [LARGE SCALE GENOMIC DNA]</scope>
    <source>
        <strain evidence="2 3">X1655</strain>
    </source>
</reference>
<dbReference type="AlphaFoldDB" id="A0A1V2TBR1"/>
<dbReference type="EMBL" id="MUMY01000019">
    <property type="protein sequence ID" value="ONM46950.1"/>
    <property type="molecule type" value="Genomic_DNA"/>
</dbReference>
<protein>
    <submittedName>
        <fullName evidence="2">Uncharacterized protein</fullName>
    </submittedName>
</protein>
<dbReference type="STRING" id="1538463.B0T36_20895"/>
<organism evidence="2 3">
    <name type="scientific">Nocardia donostiensis</name>
    <dbReference type="NCBI Taxonomy" id="1538463"/>
    <lineage>
        <taxon>Bacteria</taxon>
        <taxon>Bacillati</taxon>
        <taxon>Actinomycetota</taxon>
        <taxon>Actinomycetes</taxon>
        <taxon>Mycobacteriales</taxon>
        <taxon>Nocardiaceae</taxon>
        <taxon>Nocardia</taxon>
    </lineage>
</organism>
<gene>
    <name evidence="2" type="ORF">B0T46_20850</name>
</gene>
<name>A0A1V2TBR1_9NOCA</name>
<sequence length="81" mass="8881">MISEASADTAAGVGGYTSGGVPTFESVRDKLEQRFGTSQGMGELDRQSPAGRSAEEQFEARERAARERLEQIRKSMRDDRA</sequence>
<accession>A0A1V2TBR1</accession>
<dbReference type="Proteomes" id="UP000188836">
    <property type="component" value="Unassembled WGS sequence"/>
</dbReference>
<dbReference type="OrthoDB" id="4377479at2"/>
<feature type="compositionally biased region" description="Basic and acidic residues" evidence="1">
    <location>
        <begin position="53"/>
        <end position="81"/>
    </location>
</feature>
<comment type="caution">
    <text evidence="2">The sequence shown here is derived from an EMBL/GenBank/DDBJ whole genome shotgun (WGS) entry which is preliminary data.</text>
</comment>
<evidence type="ECO:0000313" key="2">
    <source>
        <dbReference type="EMBL" id="ONM46950.1"/>
    </source>
</evidence>
<evidence type="ECO:0000313" key="3">
    <source>
        <dbReference type="Proteomes" id="UP000188836"/>
    </source>
</evidence>
<evidence type="ECO:0000256" key="1">
    <source>
        <dbReference type="SAM" id="MobiDB-lite"/>
    </source>
</evidence>
<keyword evidence="3" id="KW-1185">Reference proteome</keyword>
<feature type="region of interest" description="Disordered" evidence="1">
    <location>
        <begin position="1"/>
        <end position="81"/>
    </location>
</feature>